<proteinExistence type="predicted"/>
<feature type="compositionally biased region" description="Polar residues" evidence="1">
    <location>
        <begin position="549"/>
        <end position="558"/>
    </location>
</feature>
<dbReference type="EMBL" id="JARKIB010000037">
    <property type="protein sequence ID" value="KAJ7760531.1"/>
    <property type="molecule type" value="Genomic_DNA"/>
</dbReference>
<reference evidence="2" key="1">
    <citation type="submission" date="2023-03" db="EMBL/GenBank/DDBJ databases">
        <title>Massive genome expansion in bonnet fungi (Mycena s.s.) driven by repeated elements and novel gene families across ecological guilds.</title>
        <authorList>
            <consortium name="Lawrence Berkeley National Laboratory"/>
            <person name="Harder C.B."/>
            <person name="Miyauchi S."/>
            <person name="Viragh M."/>
            <person name="Kuo A."/>
            <person name="Thoen E."/>
            <person name="Andreopoulos B."/>
            <person name="Lu D."/>
            <person name="Skrede I."/>
            <person name="Drula E."/>
            <person name="Henrissat B."/>
            <person name="Morin E."/>
            <person name="Kohler A."/>
            <person name="Barry K."/>
            <person name="LaButti K."/>
            <person name="Morin E."/>
            <person name="Salamov A."/>
            <person name="Lipzen A."/>
            <person name="Mereny Z."/>
            <person name="Hegedus B."/>
            <person name="Baldrian P."/>
            <person name="Stursova M."/>
            <person name="Weitz H."/>
            <person name="Taylor A."/>
            <person name="Grigoriev I.V."/>
            <person name="Nagy L.G."/>
            <person name="Martin F."/>
            <person name="Kauserud H."/>
        </authorList>
    </citation>
    <scope>NUCLEOTIDE SEQUENCE</scope>
    <source>
        <strain evidence="2">CBHHK182m</strain>
    </source>
</reference>
<name>A0AAD7JE36_9AGAR</name>
<sequence>MPQTLSPLPSWQVMREPEPSSDEDLVPNPPLPRKRKSKDQTTAQLSNKRPKTTKNPSTSSNRTTNAIAGPSKPSQQTPSSRPPNGMGPRPFQPSSGTNKPKTSRHSLTQPLARPIELTSSAHTKLVRRTKKEKARQRSSSSDDELPDPVPKQKQQQPVKPGTTLPSASAPVRNNKFRRESLQSRFQSKASPSKSAPPKRKVTTNAEVIVLDDSSDEPGSRYPKPAINSDVVIVLPSDSEAELKEAKLKSAGRKAQKRNGIKNVPPLNQDVIEIISDDEPPPAPKFKNDDMGKGSPTSRAQDEFSHLPPLPDPDENEMDLGEDGTLNLGADGTLNLGEVHPGREREIFINRAVEAVPHEVPRGALADQRRQSTHSRSASAAATTVLVGRLDGVSISDVSSALSGNSKEAQVSHGNLSSEDPLSLKTQNLIPEVSEATESSVEKNALSRPPSLPPPDYTPPGLLFRPNGLLGVYAEPLSHDNRTINGVPTPAVRTPSPPSTPPVLETRRPQRAHTPARLSFPVEPRINPGAMDQSSPYKGIRDKALAASPATLQQSTWSASKGADCAPKT</sequence>
<organism evidence="2 3">
    <name type="scientific">Mycena metata</name>
    <dbReference type="NCBI Taxonomy" id="1033252"/>
    <lineage>
        <taxon>Eukaryota</taxon>
        <taxon>Fungi</taxon>
        <taxon>Dikarya</taxon>
        <taxon>Basidiomycota</taxon>
        <taxon>Agaricomycotina</taxon>
        <taxon>Agaricomycetes</taxon>
        <taxon>Agaricomycetidae</taxon>
        <taxon>Agaricales</taxon>
        <taxon>Marasmiineae</taxon>
        <taxon>Mycenaceae</taxon>
        <taxon>Mycena</taxon>
    </lineage>
</organism>
<accession>A0AAD7JE36</accession>
<dbReference type="Proteomes" id="UP001215598">
    <property type="component" value="Unassembled WGS sequence"/>
</dbReference>
<feature type="compositionally biased region" description="Low complexity" evidence="1">
    <location>
        <begin position="151"/>
        <end position="160"/>
    </location>
</feature>
<feature type="region of interest" description="Disordered" evidence="1">
    <location>
        <begin position="432"/>
        <end position="459"/>
    </location>
</feature>
<feature type="compositionally biased region" description="Polar residues" evidence="1">
    <location>
        <begin position="92"/>
        <end position="109"/>
    </location>
</feature>
<feature type="region of interest" description="Disordered" evidence="1">
    <location>
        <begin position="484"/>
        <end position="568"/>
    </location>
</feature>
<protein>
    <submittedName>
        <fullName evidence="2">Uncharacterized protein</fullName>
    </submittedName>
</protein>
<feature type="region of interest" description="Disordered" evidence="1">
    <location>
        <begin position="1"/>
        <end position="224"/>
    </location>
</feature>
<feature type="region of interest" description="Disordered" evidence="1">
    <location>
        <begin position="245"/>
        <end position="337"/>
    </location>
</feature>
<feature type="compositionally biased region" description="Acidic residues" evidence="1">
    <location>
        <begin position="311"/>
        <end position="321"/>
    </location>
</feature>
<comment type="caution">
    <text evidence="2">The sequence shown here is derived from an EMBL/GenBank/DDBJ whole genome shotgun (WGS) entry which is preliminary data.</text>
</comment>
<gene>
    <name evidence="2" type="ORF">B0H16DRAFT_575655</name>
</gene>
<evidence type="ECO:0000313" key="3">
    <source>
        <dbReference type="Proteomes" id="UP001215598"/>
    </source>
</evidence>
<feature type="region of interest" description="Disordered" evidence="1">
    <location>
        <begin position="359"/>
        <end position="380"/>
    </location>
</feature>
<dbReference type="AlphaFoldDB" id="A0AAD7JE36"/>
<evidence type="ECO:0000313" key="2">
    <source>
        <dbReference type="EMBL" id="KAJ7760531.1"/>
    </source>
</evidence>
<feature type="compositionally biased region" description="Polar residues" evidence="1">
    <location>
        <begin position="40"/>
        <end position="79"/>
    </location>
</feature>
<evidence type="ECO:0000256" key="1">
    <source>
        <dbReference type="SAM" id="MobiDB-lite"/>
    </source>
</evidence>
<feature type="compositionally biased region" description="Basic residues" evidence="1">
    <location>
        <begin position="249"/>
        <end position="259"/>
    </location>
</feature>
<keyword evidence="3" id="KW-1185">Reference proteome</keyword>
<feature type="compositionally biased region" description="Basic residues" evidence="1">
    <location>
        <begin position="124"/>
        <end position="136"/>
    </location>
</feature>